<feature type="compositionally biased region" description="Polar residues" evidence="3">
    <location>
        <begin position="83"/>
        <end position="95"/>
    </location>
</feature>
<comment type="caution">
    <text evidence="5">The sequence shown here is derived from an EMBL/GenBank/DDBJ whole genome shotgun (WGS) entry which is preliminary data.</text>
</comment>
<dbReference type="SMART" id="SM00102">
    <property type="entry name" value="ADF"/>
    <property type="match status" value="1"/>
</dbReference>
<dbReference type="InterPro" id="IPR029006">
    <property type="entry name" value="ADF-H/Gelsolin-like_dom_sf"/>
</dbReference>
<dbReference type="InterPro" id="IPR017904">
    <property type="entry name" value="ADF/Cofilin"/>
</dbReference>
<accession>A0ABR2YFJ6</accession>
<dbReference type="PROSITE" id="PS51263">
    <property type="entry name" value="ADF_H"/>
    <property type="match status" value="1"/>
</dbReference>
<reference evidence="5 6" key="1">
    <citation type="journal article" date="2024" name="Nat. Commun.">
        <title>Phylogenomics reveals the evolutionary origins of lichenization in chlorophyte algae.</title>
        <authorList>
            <person name="Puginier C."/>
            <person name="Libourel C."/>
            <person name="Otte J."/>
            <person name="Skaloud P."/>
            <person name="Haon M."/>
            <person name="Grisel S."/>
            <person name="Petersen M."/>
            <person name="Berrin J.G."/>
            <person name="Delaux P.M."/>
            <person name="Dal Grande F."/>
            <person name="Keller J."/>
        </authorList>
    </citation>
    <scope>NUCLEOTIDE SEQUENCE [LARGE SCALE GENOMIC DNA]</scope>
    <source>
        <strain evidence="5 6">SAG 216-7</strain>
    </source>
</reference>
<evidence type="ECO:0000313" key="5">
    <source>
        <dbReference type="EMBL" id="KAK9904298.1"/>
    </source>
</evidence>
<dbReference type="InterPro" id="IPR002108">
    <property type="entry name" value="ADF-H"/>
</dbReference>
<keyword evidence="6" id="KW-1185">Reference proteome</keyword>
<feature type="region of interest" description="Disordered" evidence="3">
    <location>
        <begin position="82"/>
        <end position="135"/>
    </location>
</feature>
<keyword evidence="2" id="KW-0009">Actin-binding</keyword>
<dbReference type="Proteomes" id="UP001491310">
    <property type="component" value="Unassembled WGS sequence"/>
</dbReference>
<dbReference type="PANTHER" id="PTHR11913">
    <property type="entry name" value="COFILIN-RELATED"/>
    <property type="match status" value="1"/>
</dbReference>
<dbReference type="EMBL" id="JALJOT010000013">
    <property type="protein sequence ID" value="KAK9904298.1"/>
    <property type="molecule type" value="Genomic_DNA"/>
</dbReference>
<evidence type="ECO:0000256" key="2">
    <source>
        <dbReference type="ARBA" id="ARBA00023203"/>
    </source>
</evidence>
<gene>
    <name evidence="5" type="ORF">WJX75_008802</name>
</gene>
<organism evidence="5 6">
    <name type="scientific">Coccomyxa subellipsoidea</name>
    <dbReference type="NCBI Taxonomy" id="248742"/>
    <lineage>
        <taxon>Eukaryota</taxon>
        <taxon>Viridiplantae</taxon>
        <taxon>Chlorophyta</taxon>
        <taxon>core chlorophytes</taxon>
        <taxon>Trebouxiophyceae</taxon>
        <taxon>Trebouxiophyceae incertae sedis</taxon>
        <taxon>Coccomyxaceae</taxon>
        <taxon>Coccomyxa</taxon>
    </lineage>
</organism>
<evidence type="ECO:0000259" key="4">
    <source>
        <dbReference type="PROSITE" id="PS51263"/>
    </source>
</evidence>
<dbReference type="Pfam" id="PF00241">
    <property type="entry name" value="Cofilin_ADF"/>
    <property type="match status" value="1"/>
</dbReference>
<proteinExistence type="inferred from homology"/>
<dbReference type="Gene3D" id="3.40.20.10">
    <property type="entry name" value="Severin"/>
    <property type="match status" value="1"/>
</dbReference>
<name>A0ABR2YFJ6_9CHLO</name>
<comment type="similarity">
    <text evidence="1">Belongs to the actin-binding proteins ADF family.</text>
</comment>
<dbReference type="CDD" id="cd11286">
    <property type="entry name" value="ADF_cofilin_like"/>
    <property type="match status" value="1"/>
</dbReference>
<sequence length="275" mass="30245">MSVLNYDVLRTAKAALDEGLIDQPDYDAVKNSFLRAQQIKAGLDAGFIPEADFTNVKRAFLESLNIGSSSDAHIQNHVAPAVQTGQHSKQSANSAPPQPKHQPPLRSVRLGRTEVPKNIPNMGGRRPKQSQATSMSGISVSEDAVNMYYFLKAKSSYRWATWMINSDGNEVVIADVGTKDSSYEDLLSVLPGSDCRYGVYDHQFKNSEGCIFNKLVFINWAPDAARIKAKMMYASTKDFFKGFLDGLSVELQGSDLADISEQDVAEAVRSTVTRQ</sequence>
<feature type="domain" description="ADF-H" evidence="4">
    <location>
        <begin position="137"/>
        <end position="269"/>
    </location>
</feature>
<evidence type="ECO:0000313" key="6">
    <source>
        <dbReference type="Proteomes" id="UP001491310"/>
    </source>
</evidence>
<evidence type="ECO:0000256" key="3">
    <source>
        <dbReference type="SAM" id="MobiDB-lite"/>
    </source>
</evidence>
<protein>
    <recommendedName>
        <fullName evidence="4">ADF-H domain-containing protein</fullName>
    </recommendedName>
</protein>
<evidence type="ECO:0000256" key="1">
    <source>
        <dbReference type="ARBA" id="ARBA00006844"/>
    </source>
</evidence>
<dbReference type="SUPFAM" id="SSF55753">
    <property type="entry name" value="Actin depolymerizing proteins"/>
    <property type="match status" value="1"/>
</dbReference>